<comment type="caution">
    <text evidence="2">The sequence shown here is derived from an EMBL/GenBank/DDBJ whole genome shotgun (WGS) entry which is preliminary data.</text>
</comment>
<accession>A0AA40E8A6</accession>
<gene>
    <name evidence="2" type="ORF">B0H67DRAFT_654987</name>
</gene>
<dbReference type="EMBL" id="JAUKUA010000001">
    <property type="protein sequence ID" value="KAK0731944.1"/>
    <property type="molecule type" value="Genomic_DNA"/>
</dbReference>
<reference evidence="2" key="1">
    <citation type="submission" date="2023-06" db="EMBL/GenBank/DDBJ databases">
        <title>Genome-scale phylogeny and comparative genomics of the fungal order Sordariales.</title>
        <authorList>
            <consortium name="Lawrence Berkeley National Laboratory"/>
            <person name="Hensen N."/>
            <person name="Bonometti L."/>
            <person name="Westerberg I."/>
            <person name="Brannstrom I.O."/>
            <person name="Guillou S."/>
            <person name="Cros-Aarteil S."/>
            <person name="Calhoun S."/>
            <person name="Haridas S."/>
            <person name="Kuo A."/>
            <person name="Mondo S."/>
            <person name="Pangilinan J."/>
            <person name="Riley R."/>
            <person name="Labutti K."/>
            <person name="Andreopoulos B."/>
            <person name="Lipzen A."/>
            <person name="Chen C."/>
            <person name="Yanf M."/>
            <person name="Daum C."/>
            <person name="Ng V."/>
            <person name="Clum A."/>
            <person name="Steindorff A."/>
            <person name="Ohm R."/>
            <person name="Martin F."/>
            <person name="Silar P."/>
            <person name="Natvig D."/>
            <person name="Lalanne C."/>
            <person name="Gautier V."/>
            <person name="Ament-Velasquez S.L."/>
            <person name="Kruys A."/>
            <person name="Hutchinson M.I."/>
            <person name="Powell A.J."/>
            <person name="Barry K."/>
            <person name="Miller A.N."/>
            <person name="Grigoriev I.V."/>
            <person name="Debuchy R."/>
            <person name="Gladieux P."/>
            <person name="Thoren M.H."/>
            <person name="Johannesson H."/>
        </authorList>
    </citation>
    <scope>NUCLEOTIDE SEQUENCE</scope>
    <source>
        <strain evidence="2">SMH4607-1</strain>
    </source>
</reference>
<proteinExistence type="predicted"/>
<keyword evidence="1" id="KW-0175">Coiled coil</keyword>
<evidence type="ECO:0000256" key="1">
    <source>
        <dbReference type="SAM" id="Coils"/>
    </source>
</evidence>
<dbReference type="Proteomes" id="UP001172102">
    <property type="component" value="Unassembled WGS sequence"/>
</dbReference>
<name>A0AA40E8A6_9PEZI</name>
<evidence type="ECO:0000313" key="3">
    <source>
        <dbReference type="Proteomes" id="UP001172102"/>
    </source>
</evidence>
<sequence>MQGSGGRNLKIFQAMCGLPALSNVTLATARWVEIAKDLGTHRERELEETQDYWGWMKQTGSRIERHFANRDSALRLIDMYLDFPKRVSLEIREELVLGGKQLEQTRAGKEVEKDLLRQRNAALGRLATTEHMMFEKHDHATMLELERNKMEVDQQIRLLEAKQRELSAGLEKYESEREHEAGFRCCCSKGSRGD</sequence>
<feature type="coiled-coil region" evidence="1">
    <location>
        <begin position="142"/>
        <end position="176"/>
    </location>
</feature>
<dbReference type="AlphaFoldDB" id="A0AA40E8A6"/>
<organism evidence="2 3">
    <name type="scientific">Lasiosphaeris hirsuta</name>
    <dbReference type="NCBI Taxonomy" id="260670"/>
    <lineage>
        <taxon>Eukaryota</taxon>
        <taxon>Fungi</taxon>
        <taxon>Dikarya</taxon>
        <taxon>Ascomycota</taxon>
        <taxon>Pezizomycotina</taxon>
        <taxon>Sordariomycetes</taxon>
        <taxon>Sordariomycetidae</taxon>
        <taxon>Sordariales</taxon>
        <taxon>Lasiosphaeriaceae</taxon>
        <taxon>Lasiosphaeris</taxon>
    </lineage>
</organism>
<keyword evidence="3" id="KW-1185">Reference proteome</keyword>
<evidence type="ECO:0000313" key="2">
    <source>
        <dbReference type="EMBL" id="KAK0731944.1"/>
    </source>
</evidence>
<protein>
    <submittedName>
        <fullName evidence="2">Uncharacterized protein</fullName>
    </submittedName>
</protein>